<dbReference type="GO" id="GO:0007169">
    <property type="term" value="P:cell surface receptor protein tyrosine kinase signaling pathway"/>
    <property type="evidence" value="ECO:0007669"/>
    <property type="project" value="InterPro"/>
</dbReference>
<dbReference type="Gene3D" id="3.30.200.20">
    <property type="entry name" value="Phosphorylase Kinase, domain 1"/>
    <property type="match status" value="1"/>
</dbReference>
<dbReference type="PANTHER" id="PTHR24416:SF600">
    <property type="entry name" value="PDGF- AND VEGF-RECEPTOR RELATED, ISOFORM J"/>
    <property type="match status" value="1"/>
</dbReference>
<dbReference type="InterPro" id="IPR050122">
    <property type="entry name" value="RTK"/>
</dbReference>
<keyword evidence="3" id="KW-1003">Cell membrane</keyword>
<evidence type="ECO:0000256" key="8">
    <source>
        <dbReference type="ARBA" id="ARBA00022737"/>
    </source>
</evidence>
<keyword evidence="14" id="KW-0829">Tyrosine-protein kinase</keyword>
<dbReference type="Proteomes" id="UP001461498">
    <property type="component" value="Unassembled WGS sequence"/>
</dbReference>
<feature type="binding site" evidence="21">
    <location>
        <position position="925"/>
    </location>
    <ligand>
        <name>ATP</name>
        <dbReference type="ChEBI" id="CHEBI:30616"/>
    </ligand>
</feature>
<feature type="site" description="Important for interaction with phosphotyrosine-binding proteins" evidence="23">
    <location>
        <position position="1065"/>
    </location>
</feature>
<dbReference type="InterPro" id="IPR000719">
    <property type="entry name" value="Prot_kinase_dom"/>
</dbReference>
<evidence type="ECO:0000256" key="17">
    <source>
        <dbReference type="ARBA" id="ARBA00023180"/>
    </source>
</evidence>
<dbReference type="InterPro" id="IPR013098">
    <property type="entry name" value="Ig_I-set"/>
</dbReference>
<evidence type="ECO:0000256" key="18">
    <source>
        <dbReference type="ARBA" id="ARBA00023319"/>
    </source>
</evidence>
<dbReference type="PROSITE" id="PS00107">
    <property type="entry name" value="PROTEIN_KINASE_ATP"/>
    <property type="match status" value="1"/>
</dbReference>
<evidence type="ECO:0000256" key="21">
    <source>
        <dbReference type="PIRSR" id="PIRSR000615-2"/>
    </source>
</evidence>
<evidence type="ECO:0000256" key="6">
    <source>
        <dbReference type="ARBA" id="ARBA00022692"/>
    </source>
</evidence>
<dbReference type="SMART" id="SM00408">
    <property type="entry name" value="IGc2"/>
    <property type="match status" value="4"/>
</dbReference>
<dbReference type="GO" id="GO:0005524">
    <property type="term" value="F:ATP binding"/>
    <property type="evidence" value="ECO:0007669"/>
    <property type="project" value="UniProtKB-UniRule"/>
</dbReference>
<evidence type="ECO:0000256" key="20">
    <source>
        <dbReference type="PIRSR" id="PIRSR000615-1"/>
    </source>
</evidence>
<dbReference type="InterPro" id="IPR003599">
    <property type="entry name" value="Ig_sub"/>
</dbReference>
<dbReference type="Pfam" id="PF07714">
    <property type="entry name" value="PK_Tyr_Ser-Thr"/>
    <property type="match status" value="1"/>
</dbReference>
<evidence type="ECO:0000313" key="29">
    <source>
        <dbReference type="EMBL" id="KAK9497786.1"/>
    </source>
</evidence>
<proteinExistence type="predicted"/>
<dbReference type="PROSITE" id="PS00240">
    <property type="entry name" value="RECEPTOR_TYR_KIN_III"/>
    <property type="match status" value="1"/>
</dbReference>
<evidence type="ECO:0000256" key="25">
    <source>
        <dbReference type="SAM" id="Phobius"/>
    </source>
</evidence>
<dbReference type="SMART" id="SM00409">
    <property type="entry name" value="IG"/>
    <property type="match status" value="5"/>
</dbReference>
<dbReference type="SUPFAM" id="SSF48726">
    <property type="entry name" value="Immunoglobulin"/>
    <property type="match status" value="5"/>
</dbReference>
<dbReference type="Gene3D" id="1.10.510.10">
    <property type="entry name" value="Transferase(Phosphotransferase) domain 1"/>
    <property type="match status" value="1"/>
</dbReference>
<feature type="active site" description="Proton acceptor" evidence="20">
    <location>
        <position position="921"/>
    </location>
</feature>
<feature type="chain" id="PRO_5043957060" description="receptor protein-tyrosine kinase" evidence="26">
    <location>
        <begin position="17"/>
        <end position="1161"/>
    </location>
</feature>
<comment type="caution">
    <text evidence="29">The sequence shown here is derived from an EMBL/GenBank/DDBJ whole genome shotgun (WGS) entry which is preliminary data.</text>
</comment>
<name>A0AAW1CH77_9HEMI</name>
<dbReference type="SUPFAM" id="SSF56112">
    <property type="entry name" value="Protein kinase-like (PK-like)"/>
    <property type="match status" value="1"/>
</dbReference>
<dbReference type="EC" id="2.7.10.1" evidence="2"/>
<evidence type="ECO:0000256" key="1">
    <source>
        <dbReference type="ARBA" id="ARBA00004251"/>
    </source>
</evidence>
<dbReference type="InterPro" id="IPR007110">
    <property type="entry name" value="Ig-like_dom"/>
</dbReference>
<dbReference type="Gene3D" id="2.60.40.10">
    <property type="entry name" value="Immunoglobulins"/>
    <property type="match status" value="5"/>
</dbReference>
<evidence type="ECO:0000256" key="2">
    <source>
        <dbReference type="ARBA" id="ARBA00011902"/>
    </source>
</evidence>
<dbReference type="PROSITE" id="PS00109">
    <property type="entry name" value="PROTEIN_KINASE_TYR"/>
    <property type="match status" value="1"/>
</dbReference>
<feature type="binding site" evidence="22">
    <location>
        <position position="939"/>
    </location>
    <ligand>
        <name>Mg(2+)</name>
        <dbReference type="ChEBI" id="CHEBI:18420"/>
    </ligand>
</feature>
<keyword evidence="5" id="KW-0808">Transferase</keyword>
<feature type="binding site" evidence="21">
    <location>
        <begin position="706"/>
        <end position="713"/>
    </location>
    <ligand>
        <name>ATP</name>
        <dbReference type="ChEBI" id="CHEBI:30616"/>
    </ligand>
</feature>
<organism evidence="29 30">
    <name type="scientific">Rhynocoris fuscipes</name>
    <dbReference type="NCBI Taxonomy" id="488301"/>
    <lineage>
        <taxon>Eukaryota</taxon>
        <taxon>Metazoa</taxon>
        <taxon>Ecdysozoa</taxon>
        <taxon>Arthropoda</taxon>
        <taxon>Hexapoda</taxon>
        <taxon>Insecta</taxon>
        <taxon>Pterygota</taxon>
        <taxon>Neoptera</taxon>
        <taxon>Paraneoptera</taxon>
        <taxon>Hemiptera</taxon>
        <taxon>Heteroptera</taxon>
        <taxon>Panheteroptera</taxon>
        <taxon>Cimicomorpha</taxon>
        <taxon>Reduviidae</taxon>
        <taxon>Harpactorinae</taxon>
        <taxon>Harpactorini</taxon>
        <taxon>Rhynocoris</taxon>
    </lineage>
</organism>
<dbReference type="AlphaFoldDB" id="A0AAW1CH77"/>
<dbReference type="InterPro" id="IPR017441">
    <property type="entry name" value="Protein_kinase_ATP_BS"/>
</dbReference>
<sequence>MIISLLVLVLISPNQGVHIIPNEIEMTLPAGANLYLECFGFGSLEWNFPSDNSESEINITSNTLQGGHTKSTLIINNIYYLHTGYYSCQDESEFENARIYVYVRDIKHLLVFNESHSLLRELQDETFYIPCRPTFSEVNVTLWKDDEDKIDEFRFYPHHGFRVDKARLIDSGMYTCRAFMEEYPDEIQSIDFTIHISPRTDGIKKPKINFHGSSSGQPVIIGEDVVLECSVVVSLGVQIHFNWTFPFDKQIYENDIEIKNSAKDKKNINGLLVKHSKSVLTLRHVNKNFQGKYICTVMDNSKNSNQDEYLLQIYSENTTYLNLTAEGKLNVTVRGEGSTAMWLVKVSAHPSPKLIWLDPSGKKLPSDSKKYVITHGYNYSKVILKDARMRDSGFYTLQAENPSGIKTLRIYLAVEDIPQITISLEPFYLKNEDYLLKCIVLAEPSANVLLTFTPCKCTRKSCDQCNVSNRKHIPLYHSNSSMVSKEYFGKMRAEDNGKVTCTAINRYGTSSNVSEFRITDARAPVFSENAMKENENYMVVPIGALVKWKCQATGLPPPTIQWFKDGLLLKGNQSEVYIKDDNQTLIIPIRSKNDDGIYTCVASNKAGKIEMTFSLKLRTALAYWIWILIACIVIAGVAVILFLLKKVHHEKKLREKITAAGLYYFHDGQIESINPDLSIGEQADLLPYDKKWEIPREKIKLGIQLGSGAFGVVMKAEVSGLREGESSTIVAVKMAKKNSDISLIKALVSELKIMSHLGQHLNVVNLLGACTSGIYTGEVLVLVEYCKYGNLHNYLLKHRDAFINQVNPQTGNLDVTGRFGDRCPSPLIVSNNEIYGISSDYGGVHSVNTEMTTCYAAPSSVGEAETSQTLQSPVGEDGYLISRPFVEKARNQITTKDLICWSYQIARGMEYLASRKVLHGDLATRNILLAEGNIVKICDFGFAKSMYQDENYTKKGNDPLPLKWLSIEALRDRVFSTQSDIWAYGIVLWEIFSLAKTPYPGKQFDQQLFDSLLEGYRMDKPDYSTEDIYNLMLECWKEQPMLRPSFTECADRLGNMLEESVVQHYMELNDPYLRFNAQTGDEDYLNKINSPTYSNFCALVNCSSEAENQGTYVNMTKAKEQELEMKPMIEPGIKSFLNPGYEGLNKVVVCAQINRPEPNQH</sequence>
<keyword evidence="30" id="KW-1185">Reference proteome</keyword>
<keyword evidence="12 25" id="KW-1133">Transmembrane helix</keyword>
<evidence type="ECO:0000256" key="16">
    <source>
        <dbReference type="ARBA" id="ARBA00023170"/>
    </source>
</evidence>
<evidence type="ECO:0000256" key="22">
    <source>
        <dbReference type="PIRSR" id="PIRSR000615-3"/>
    </source>
</evidence>
<dbReference type="InterPro" id="IPR008266">
    <property type="entry name" value="Tyr_kinase_AS"/>
</dbReference>
<dbReference type="GO" id="GO:0005886">
    <property type="term" value="C:plasma membrane"/>
    <property type="evidence" value="ECO:0007669"/>
    <property type="project" value="UniProtKB-SubCell"/>
</dbReference>
<dbReference type="InterPro" id="IPR011009">
    <property type="entry name" value="Kinase-like_dom_sf"/>
</dbReference>
<comment type="subcellular location">
    <subcellularLocation>
        <location evidence="1">Cell membrane</location>
        <topology evidence="1">Single-pass type I membrane protein</topology>
    </subcellularLocation>
</comment>
<feature type="binding site" evidence="21">
    <location>
        <position position="733"/>
    </location>
    <ligand>
        <name>ATP</name>
        <dbReference type="ChEBI" id="CHEBI:30616"/>
    </ligand>
</feature>
<dbReference type="FunFam" id="3.30.200.20:FF:000384">
    <property type="entry name" value="Receptor protein-tyrosine kinase"/>
    <property type="match status" value="1"/>
</dbReference>
<dbReference type="FunFam" id="2.60.40.10:FF:000016">
    <property type="entry name" value="Fibroblast growth factor receptor"/>
    <property type="match status" value="1"/>
</dbReference>
<dbReference type="PROSITE" id="PS50835">
    <property type="entry name" value="IG_LIKE"/>
    <property type="match status" value="2"/>
</dbReference>
<keyword evidence="13 25" id="KW-0472">Membrane</keyword>
<evidence type="ECO:0000256" key="26">
    <source>
        <dbReference type="SAM" id="SignalP"/>
    </source>
</evidence>
<evidence type="ECO:0000256" key="5">
    <source>
        <dbReference type="ARBA" id="ARBA00022679"/>
    </source>
</evidence>
<dbReference type="InterPro" id="IPR003598">
    <property type="entry name" value="Ig_sub2"/>
</dbReference>
<feature type="domain" description="Ig-like" evidence="28">
    <location>
        <begin position="524"/>
        <end position="614"/>
    </location>
</feature>
<dbReference type="InterPro" id="IPR013783">
    <property type="entry name" value="Ig-like_fold"/>
</dbReference>
<feature type="binding site" evidence="22">
    <location>
        <position position="926"/>
    </location>
    <ligand>
        <name>Mg(2+)</name>
        <dbReference type="ChEBI" id="CHEBI:18420"/>
    </ligand>
</feature>
<evidence type="ECO:0000259" key="28">
    <source>
        <dbReference type="PROSITE" id="PS50835"/>
    </source>
</evidence>
<evidence type="ECO:0000313" key="30">
    <source>
        <dbReference type="Proteomes" id="UP001461498"/>
    </source>
</evidence>
<dbReference type="FunFam" id="1.10.510.10:FF:000373">
    <property type="entry name" value="Receptor protein-tyrosine kinase"/>
    <property type="match status" value="1"/>
</dbReference>
<dbReference type="InterPro" id="IPR001245">
    <property type="entry name" value="Ser-Thr/Tyr_kinase_cat_dom"/>
</dbReference>
<keyword evidence="15" id="KW-1015">Disulfide bond</keyword>
<dbReference type="GO" id="GO:0043235">
    <property type="term" value="C:receptor complex"/>
    <property type="evidence" value="ECO:0007669"/>
    <property type="project" value="TreeGrafter"/>
</dbReference>
<keyword evidence="7 26" id="KW-0732">Signal</keyword>
<feature type="transmembrane region" description="Helical" evidence="25">
    <location>
        <begin position="621"/>
        <end position="644"/>
    </location>
</feature>
<accession>A0AAW1CH77</accession>
<evidence type="ECO:0000256" key="24">
    <source>
        <dbReference type="PROSITE-ProRule" id="PRU10141"/>
    </source>
</evidence>
<keyword evidence="11 21" id="KW-0067">ATP-binding</keyword>
<dbReference type="Pfam" id="PF07679">
    <property type="entry name" value="I-set"/>
    <property type="match status" value="2"/>
</dbReference>
<keyword evidence="6 25" id="KW-0812">Transmembrane</keyword>
<gene>
    <name evidence="29" type="ORF">O3M35_003710</name>
</gene>
<evidence type="ECO:0000256" key="14">
    <source>
        <dbReference type="ARBA" id="ARBA00023137"/>
    </source>
</evidence>
<evidence type="ECO:0000256" key="13">
    <source>
        <dbReference type="ARBA" id="ARBA00023136"/>
    </source>
</evidence>
<comment type="catalytic activity">
    <reaction evidence="19">
        <text>L-tyrosyl-[protein] + ATP = O-phospho-L-tyrosyl-[protein] + ADP + H(+)</text>
        <dbReference type="Rhea" id="RHEA:10596"/>
        <dbReference type="Rhea" id="RHEA-COMP:10136"/>
        <dbReference type="Rhea" id="RHEA-COMP:20101"/>
        <dbReference type="ChEBI" id="CHEBI:15378"/>
        <dbReference type="ChEBI" id="CHEBI:30616"/>
        <dbReference type="ChEBI" id="CHEBI:46858"/>
        <dbReference type="ChEBI" id="CHEBI:61978"/>
        <dbReference type="ChEBI" id="CHEBI:456216"/>
        <dbReference type="EC" id="2.7.10.1"/>
    </reaction>
</comment>
<keyword evidence="16" id="KW-0675">Receptor</keyword>
<evidence type="ECO:0000256" key="23">
    <source>
        <dbReference type="PIRSR" id="PIRSR000615-4"/>
    </source>
</evidence>
<feature type="domain" description="Protein kinase" evidence="27">
    <location>
        <begin position="699"/>
        <end position="1073"/>
    </location>
</feature>
<evidence type="ECO:0000256" key="9">
    <source>
        <dbReference type="ARBA" id="ARBA00022741"/>
    </source>
</evidence>
<dbReference type="PIRSF" id="PIRSF000615">
    <property type="entry name" value="TyrPK_CSF1-R"/>
    <property type="match status" value="1"/>
</dbReference>
<evidence type="ECO:0000256" key="19">
    <source>
        <dbReference type="ARBA" id="ARBA00051243"/>
    </source>
</evidence>
<keyword evidence="17" id="KW-0325">Glycoprotein</keyword>
<keyword evidence="22" id="KW-0460">Magnesium</keyword>
<keyword evidence="22" id="KW-0479">Metal-binding</keyword>
<evidence type="ECO:0000256" key="15">
    <source>
        <dbReference type="ARBA" id="ARBA00023157"/>
    </source>
</evidence>
<dbReference type="GO" id="GO:0004714">
    <property type="term" value="F:transmembrane receptor protein tyrosine kinase activity"/>
    <property type="evidence" value="ECO:0007669"/>
    <property type="project" value="UniProtKB-EC"/>
</dbReference>
<evidence type="ECO:0000256" key="12">
    <source>
        <dbReference type="ARBA" id="ARBA00022989"/>
    </source>
</evidence>
<dbReference type="PANTHER" id="PTHR24416">
    <property type="entry name" value="TYROSINE-PROTEIN KINASE RECEPTOR"/>
    <property type="match status" value="1"/>
</dbReference>
<evidence type="ECO:0000256" key="4">
    <source>
        <dbReference type="ARBA" id="ARBA00022553"/>
    </source>
</evidence>
<dbReference type="PROSITE" id="PS50011">
    <property type="entry name" value="PROTEIN_KINASE_DOM"/>
    <property type="match status" value="1"/>
</dbReference>
<evidence type="ECO:0000256" key="11">
    <source>
        <dbReference type="ARBA" id="ARBA00022840"/>
    </source>
</evidence>
<reference evidence="29 30" key="1">
    <citation type="submission" date="2022-12" db="EMBL/GenBank/DDBJ databases">
        <title>Chromosome-level genome assembly of true bugs.</title>
        <authorList>
            <person name="Ma L."/>
            <person name="Li H."/>
        </authorList>
    </citation>
    <scope>NUCLEOTIDE SEQUENCE [LARGE SCALE GENOMIC DNA]</scope>
    <source>
        <strain evidence="29">Lab_2022b</strain>
    </source>
</reference>
<dbReference type="GO" id="GO:0046872">
    <property type="term" value="F:metal ion binding"/>
    <property type="evidence" value="ECO:0007669"/>
    <property type="project" value="UniProtKB-KW"/>
</dbReference>
<dbReference type="InterPro" id="IPR001824">
    <property type="entry name" value="Tyr_kinase_rcpt_3_CS"/>
</dbReference>
<protein>
    <recommendedName>
        <fullName evidence="2">receptor protein-tyrosine kinase</fullName>
        <ecNumber evidence="2">2.7.10.1</ecNumber>
    </recommendedName>
</protein>
<keyword evidence="10" id="KW-0418">Kinase</keyword>
<evidence type="ECO:0000256" key="7">
    <source>
        <dbReference type="ARBA" id="ARBA00022729"/>
    </source>
</evidence>
<keyword evidence="9 21" id="KW-0547">Nucleotide-binding</keyword>
<keyword evidence="4" id="KW-0597">Phosphoprotein</keyword>
<feature type="signal peptide" evidence="26">
    <location>
        <begin position="1"/>
        <end position="16"/>
    </location>
</feature>
<feature type="domain" description="Ig-like" evidence="28">
    <location>
        <begin position="206"/>
        <end position="312"/>
    </location>
</feature>
<keyword evidence="8" id="KW-0677">Repeat</keyword>
<feature type="binding site" evidence="24">
    <location>
        <position position="737"/>
    </location>
    <ligand>
        <name>ATP</name>
        <dbReference type="ChEBI" id="CHEBI:30616"/>
    </ligand>
</feature>
<evidence type="ECO:0000256" key="3">
    <source>
        <dbReference type="ARBA" id="ARBA00022475"/>
    </source>
</evidence>
<dbReference type="InterPro" id="IPR036179">
    <property type="entry name" value="Ig-like_dom_sf"/>
</dbReference>
<dbReference type="EMBL" id="JAPXFL010000013">
    <property type="protein sequence ID" value="KAK9497786.1"/>
    <property type="molecule type" value="Genomic_DNA"/>
</dbReference>
<evidence type="ECO:0000256" key="10">
    <source>
        <dbReference type="ARBA" id="ARBA00022777"/>
    </source>
</evidence>
<evidence type="ECO:0000259" key="27">
    <source>
        <dbReference type="PROSITE" id="PS50011"/>
    </source>
</evidence>
<keyword evidence="18" id="KW-0393">Immunoglobulin domain</keyword>